<sequence length="89" mass="10192">MENDALLFVYAENAWRIIMVETGQQTGNGERQHPNIVKWISVNVLGKKQGQQTQEMENDALMRQHEMLRLLLNSMVKQLQQTGNGEPAL</sequence>
<dbReference type="Proteomes" id="UP000499080">
    <property type="component" value="Unassembled WGS sequence"/>
</dbReference>
<comment type="caution">
    <text evidence="1">The sequence shown here is derived from an EMBL/GenBank/DDBJ whole genome shotgun (WGS) entry which is preliminary data.</text>
</comment>
<accession>A0A4Y2SMU6</accession>
<organism evidence="1 2">
    <name type="scientific">Araneus ventricosus</name>
    <name type="common">Orbweaver spider</name>
    <name type="synonym">Epeira ventricosa</name>
    <dbReference type="NCBI Taxonomy" id="182803"/>
    <lineage>
        <taxon>Eukaryota</taxon>
        <taxon>Metazoa</taxon>
        <taxon>Ecdysozoa</taxon>
        <taxon>Arthropoda</taxon>
        <taxon>Chelicerata</taxon>
        <taxon>Arachnida</taxon>
        <taxon>Araneae</taxon>
        <taxon>Araneomorphae</taxon>
        <taxon>Entelegynae</taxon>
        <taxon>Araneoidea</taxon>
        <taxon>Araneidae</taxon>
        <taxon>Araneus</taxon>
    </lineage>
</organism>
<gene>
    <name evidence="1" type="ORF">AVEN_261307_1</name>
</gene>
<keyword evidence="2" id="KW-1185">Reference proteome</keyword>
<name>A0A4Y2SMU6_ARAVE</name>
<protein>
    <submittedName>
        <fullName evidence="1">Uncharacterized protein</fullName>
    </submittedName>
</protein>
<reference evidence="1 2" key="1">
    <citation type="journal article" date="2019" name="Sci. Rep.">
        <title>Orb-weaving spider Araneus ventricosus genome elucidates the spidroin gene catalogue.</title>
        <authorList>
            <person name="Kono N."/>
            <person name="Nakamura H."/>
            <person name="Ohtoshi R."/>
            <person name="Moran D.A.P."/>
            <person name="Shinohara A."/>
            <person name="Yoshida Y."/>
            <person name="Fujiwara M."/>
            <person name="Mori M."/>
            <person name="Tomita M."/>
            <person name="Arakawa K."/>
        </authorList>
    </citation>
    <scope>NUCLEOTIDE SEQUENCE [LARGE SCALE GENOMIC DNA]</scope>
</reference>
<dbReference type="EMBL" id="BGPR01022307">
    <property type="protein sequence ID" value="GBN88489.1"/>
    <property type="molecule type" value="Genomic_DNA"/>
</dbReference>
<dbReference type="AlphaFoldDB" id="A0A4Y2SMU6"/>
<evidence type="ECO:0000313" key="1">
    <source>
        <dbReference type="EMBL" id="GBN88489.1"/>
    </source>
</evidence>
<evidence type="ECO:0000313" key="2">
    <source>
        <dbReference type="Proteomes" id="UP000499080"/>
    </source>
</evidence>
<proteinExistence type="predicted"/>